<sequence>VVAGACKSRSEANKMIKSGGLYLNSKRIGDPQYKLQENDLVDGIVCIFRIGRSNYRLAQIVD</sequence>
<protein>
    <submittedName>
        <fullName evidence="1">454_t:CDS:1</fullName>
    </submittedName>
</protein>
<organism evidence="1 2">
    <name type="scientific">Dentiscutata heterogama</name>
    <dbReference type="NCBI Taxonomy" id="1316150"/>
    <lineage>
        <taxon>Eukaryota</taxon>
        <taxon>Fungi</taxon>
        <taxon>Fungi incertae sedis</taxon>
        <taxon>Mucoromycota</taxon>
        <taxon>Glomeromycotina</taxon>
        <taxon>Glomeromycetes</taxon>
        <taxon>Diversisporales</taxon>
        <taxon>Gigasporaceae</taxon>
        <taxon>Dentiscutata</taxon>
    </lineage>
</organism>
<proteinExistence type="predicted"/>
<comment type="caution">
    <text evidence="1">The sequence shown here is derived from an EMBL/GenBank/DDBJ whole genome shotgun (WGS) entry which is preliminary data.</text>
</comment>
<keyword evidence="2" id="KW-1185">Reference proteome</keyword>
<name>A0ACA9QZS3_9GLOM</name>
<feature type="non-terminal residue" evidence="1">
    <location>
        <position position="1"/>
    </location>
</feature>
<dbReference type="EMBL" id="CAJVPU010056646">
    <property type="protein sequence ID" value="CAG8770748.1"/>
    <property type="molecule type" value="Genomic_DNA"/>
</dbReference>
<reference evidence="1" key="1">
    <citation type="submission" date="2021-06" db="EMBL/GenBank/DDBJ databases">
        <authorList>
            <person name="Kallberg Y."/>
            <person name="Tangrot J."/>
            <person name="Rosling A."/>
        </authorList>
    </citation>
    <scope>NUCLEOTIDE SEQUENCE</scope>
    <source>
        <strain evidence="1">IL203A</strain>
    </source>
</reference>
<dbReference type="Proteomes" id="UP000789702">
    <property type="component" value="Unassembled WGS sequence"/>
</dbReference>
<evidence type="ECO:0000313" key="2">
    <source>
        <dbReference type="Proteomes" id="UP000789702"/>
    </source>
</evidence>
<gene>
    <name evidence="1" type="ORF">DHETER_LOCUS15815</name>
</gene>
<evidence type="ECO:0000313" key="1">
    <source>
        <dbReference type="EMBL" id="CAG8770748.1"/>
    </source>
</evidence>
<accession>A0ACA9QZS3</accession>